<dbReference type="PATRIC" id="fig|1247726.3.peg.3746"/>
<dbReference type="InterPro" id="IPR005064">
    <property type="entry name" value="BUG"/>
</dbReference>
<feature type="chain" id="PRO_5004793643" evidence="2">
    <location>
        <begin position="23"/>
        <end position="324"/>
    </location>
</feature>
<accession>W0PI29</accession>
<dbReference type="CDD" id="cd07012">
    <property type="entry name" value="PBP2_Bug_TTT"/>
    <property type="match status" value="1"/>
</dbReference>
<dbReference type="OrthoDB" id="8678477at2"/>
<dbReference type="PANTHER" id="PTHR42928">
    <property type="entry name" value="TRICARBOXYLATE-BINDING PROTEIN"/>
    <property type="match status" value="1"/>
</dbReference>
<evidence type="ECO:0000256" key="2">
    <source>
        <dbReference type="SAM" id="SignalP"/>
    </source>
</evidence>
<dbReference type="InterPro" id="IPR042100">
    <property type="entry name" value="Bug_dom1"/>
</dbReference>
<gene>
    <name evidence="3" type="ORF">MIM_c33860</name>
</gene>
<dbReference type="EMBL" id="CP003915">
    <property type="protein sequence ID" value="AHG65447.1"/>
    <property type="molecule type" value="Genomic_DNA"/>
</dbReference>
<dbReference type="SUPFAM" id="SSF53850">
    <property type="entry name" value="Periplasmic binding protein-like II"/>
    <property type="match status" value="1"/>
</dbReference>
<dbReference type="HOGENOM" id="CLU_045683_0_0_4"/>
<organism evidence="3 4">
    <name type="scientific">Advenella mimigardefordensis (strain DSM 17166 / LMG 22922 / DPN7)</name>
    <dbReference type="NCBI Taxonomy" id="1247726"/>
    <lineage>
        <taxon>Bacteria</taxon>
        <taxon>Pseudomonadati</taxon>
        <taxon>Pseudomonadota</taxon>
        <taxon>Betaproteobacteria</taxon>
        <taxon>Burkholderiales</taxon>
        <taxon>Alcaligenaceae</taxon>
    </lineage>
</organism>
<proteinExistence type="inferred from homology"/>
<sequence>MFARSLSATLLLSIACTGIARAEAPRPASFPDSPITIVVPFGPGSGSDVYARYFGEKLSKRLKQPVVIENKPGGGGTVAALSVMSQPANGLSILLGSNSPMAVNVSTYKQLRYDPVKQFIPLSGLTRSMAVLIVPKDSPIQNVEDLVSRGKSTPRLNMGTYSTGYQLGVAEFAKEAGINWQDVPYKGLSQTTTDVIGKQLDLAVVDTPGTTRIINGEQVKALAVTGDKRHPELPNVPTLKESGYADAIHYSWTALWLKADTPKETVQYLSDNMQAVLNEPSSATFVSNNSGEIMDLQPEQLRKFQLEEIDRFEKAATQTNFTKL</sequence>
<comment type="similarity">
    <text evidence="1">Belongs to the UPF0065 (bug) family.</text>
</comment>
<dbReference type="Gene3D" id="3.40.190.150">
    <property type="entry name" value="Bordetella uptake gene, domain 1"/>
    <property type="match status" value="1"/>
</dbReference>
<dbReference type="Gene3D" id="3.40.190.10">
    <property type="entry name" value="Periplasmic binding protein-like II"/>
    <property type="match status" value="1"/>
</dbReference>
<dbReference type="eggNOG" id="COG3181">
    <property type="taxonomic scope" value="Bacteria"/>
</dbReference>
<dbReference type="STRING" id="1247726.MIM_c33860"/>
<name>W0PI29_ADVMD</name>
<keyword evidence="4" id="KW-1185">Reference proteome</keyword>
<dbReference type="PIRSF" id="PIRSF017082">
    <property type="entry name" value="YflP"/>
    <property type="match status" value="1"/>
</dbReference>
<dbReference type="KEGG" id="amim:MIM_c33860"/>
<keyword evidence="2" id="KW-0732">Signal</keyword>
<dbReference type="AlphaFoldDB" id="W0PI29"/>
<dbReference type="Pfam" id="PF03401">
    <property type="entry name" value="TctC"/>
    <property type="match status" value="1"/>
</dbReference>
<feature type="signal peptide" evidence="2">
    <location>
        <begin position="1"/>
        <end position="22"/>
    </location>
</feature>
<evidence type="ECO:0000313" key="4">
    <source>
        <dbReference type="Proteomes" id="UP000019095"/>
    </source>
</evidence>
<evidence type="ECO:0000313" key="3">
    <source>
        <dbReference type="EMBL" id="AHG65447.1"/>
    </source>
</evidence>
<dbReference type="RefSeq" id="WP_025374130.1">
    <property type="nucleotide sequence ID" value="NZ_CP003915.1"/>
</dbReference>
<keyword evidence="3" id="KW-0675">Receptor</keyword>
<dbReference type="PROSITE" id="PS51257">
    <property type="entry name" value="PROKAR_LIPOPROTEIN"/>
    <property type="match status" value="1"/>
</dbReference>
<reference evidence="3 4" key="1">
    <citation type="journal article" date="2014" name="Microbiology">
        <title>Unravelling the complete genome sequence of Advenella mimigardefordensis strain DPN7T and novel insights in the catabolism of the xenobiotic polythioester precursor 3,3'-dithiodipropionate.</title>
        <authorList>
            <person name="Wubbeler J.H."/>
            <person name="Hiessl S."/>
            <person name="Schuldes J."/>
            <person name="Thurmer A."/>
            <person name="Daniel R."/>
            <person name="Steinbuchel A."/>
        </authorList>
    </citation>
    <scope>NUCLEOTIDE SEQUENCE [LARGE SCALE GENOMIC DNA]</scope>
    <source>
        <strain evidence="4">DSM 17166 / LMG 22922 / DPN7</strain>
    </source>
</reference>
<evidence type="ECO:0000256" key="1">
    <source>
        <dbReference type="ARBA" id="ARBA00006987"/>
    </source>
</evidence>
<protein>
    <submittedName>
        <fullName evidence="3">Putative Bug-like extracytoplasmic solute binding receptor, TTT family</fullName>
    </submittedName>
</protein>
<dbReference type="PANTHER" id="PTHR42928:SF5">
    <property type="entry name" value="BLR1237 PROTEIN"/>
    <property type="match status" value="1"/>
</dbReference>
<dbReference type="Proteomes" id="UP000019095">
    <property type="component" value="Chromosome"/>
</dbReference>